<evidence type="ECO:0000313" key="2">
    <source>
        <dbReference type="Proteomes" id="UP001215598"/>
    </source>
</evidence>
<keyword evidence="2" id="KW-1185">Reference proteome</keyword>
<reference evidence="1" key="1">
    <citation type="submission" date="2023-03" db="EMBL/GenBank/DDBJ databases">
        <title>Massive genome expansion in bonnet fungi (Mycena s.s.) driven by repeated elements and novel gene families across ecological guilds.</title>
        <authorList>
            <consortium name="Lawrence Berkeley National Laboratory"/>
            <person name="Harder C.B."/>
            <person name="Miyauchi S."/>
            <person name="Viragh M."/>
            <person name="Kuo A."/>
            <person name="Thoen E."/>
            <person name="Andreopoulos B."/>
            <person name="Lu D."/>
            <person name="Skrede I."/>
            <person name="Drula E."/>
            <person name="Henrissat B."/>
            <person name="Morin E."/>
            <person name="Kohler A."/>
            <person name="Barry K."/>
            <person name="LaButti K."/>
            <person name="Morin E."/>
            <person name="Salamov A."/>
            <person name="Lipzen A."/>
            <person name="Mereny Z."/>
            <person name="Hegedus B."/>
            <person name="Baldrian P."/>
            <person name="Stursova M."/>
            <person name="Weitz H."/>
            <person name="Taylor A."/>
            <person name="Grigoriev I.V."/>
            <person name="Nagy L.G."/>
            <person name="Martin F."/>
            <person name="Kauserud H."/>
        </authorList>
    </citation>
    <scope>NUCLEOTIDE SEQUENCE</scope>
    <source>
        <strain evidence="1">CBHHK182m</strain>
    </source>
</reference>
<evidence type="ECO:0000313" key="1">
    <source>
        <dbReference type="EMBL" id="KAJ7747321.1"/>
    </source>
</evidence>
<name>A0AAD7N6B3_9AGAR</name>
<proteinExistence type="predicted"/>
<dbReference type="EMBL" id="JARKIB010000077">
    <property type="protein sequence ID" value="KAJ7747321.1"/>
    <property type="molecule type" value="Genomic_DNA"/>
</dbReference>
<organism evidence="1 2">
    <name type="scientific">Mycena metata</name>
    <dbReference type="NCBI Taxonomy" id="1033252"/>
    <lineage>
        <taxon>Eukaryota</taxon>
        <taxon>Fungi</taxon>
        <taxon>Dikarya</taxon>
        <taxon>Basidiomycota</taxon>
        <taxon>Agaricomycotina</taxon>
        <taxon>Agaricomycetes</taxon>
        <taxon>Agaricomycetidae</taxon>
        <taxon>Agaricales</taxon>
        <taxon>Marasmiineae</taxon>
        <taxon>Mycenaceae</taxon>
        <taxon>Mycena</taxon>
    </lineage>
</organism>
<dbReference type="Proteomes" id="UP001215598">
    <property type="component" value="Unassembled WGS sequence"/>
</dbReference>
<accession>A0AAD7N6B3</accession>
<dbReference type="AlphaFoldDB" id="A0AAD7N6B3"/>
<protein>
    <submittedName>
        <fullName evidence="1">Uncharacterized protein</fullName>
    </submittedName>
</protein>
<gene>
    <name evidence="1" type="ORF">B0H16DRAFT_1555557</name>
</gene>
<comment type="caution">
    <text evidence="1">The sequence shown here is derived from an EMBL/GenBank/DDBJ whole genome shotgun (WGS) entry which is preliminary data.</text>
</comment>
<sequence>MAPRFPCRMPADQPPLLKGELVDGHPTPSYVLAWVCRSKTLYRNLGGGKLGEVDDRNFSDVISGRWAELYDFGYPLAPMPYPRGGDFYLIAIFNRPNTDHLTRVRDVANDPLIQAARVSMGVDLDQSLESTLMWYRWPLSAEERERRKEDLVRLQQRSR</sequence>